<keyword evidence="5" id="KW-1185">Reference proteome</keyword>
<keyword evidence="1" id="KW-1133">Transmembrane helix</keyword>
<dbReference type="EMBL" id="JACHXH010000030">
    <property type="protein sequence ID" value="MBB3138288.1"/>
    <property type="molecule type" value="Genomic_DNA"/>
</dbReference>
<evidence type="ECO:0000313" key="4">
    <source>
        <dbReference type="Proteomes" id="UP000277279"/>
    </source>
</evidence>
<dbReference type="OrthoDB" id="8372598at2"/>
<dbReference type="EMBL" id="RJJT01000028">
    <property type="protein sequence ID" value="RSB63466.1"/>
    <property type="molecule type" value="Genomic_DNA"/>
</dbReference>
<accession>A0A3R9BM70</accession>
<keyword evidence="1" id="KW-0472">Membrane</keyword>
<dbReference type="Proteomes" id="UP000277279">
    <property type="component" value="Unassembled WGS sequence"/>
</dbReference>
<dbReference type="RefSeq" id="WP_125849803.1">
    <property type="nucleotide sequence ID" value="NZ_JACHXH010000030.1"/>
</dbReference>
<organism evidence="3 4">
    <name type="scientific">Rhizobium pisi</name>
    <dbReference type="NCBI Taxonomy" id="574561"/>
    <lineage>
        <taxon>Bacteria</taxon>
        <taxon>Pseudomonadati</taxon>
        <taxon>Pseudomonadota</taxon>
        <taxon>Alphaproteobacteria</taxon>
        <taxon>Hyphomicrobiales</taxon>
        <taxon>Rhizobiaceae</taxon>
        <taxon>Rhizobium/Agrobacterium group</taxon>
        <taxon>Rhizobium</taxon>
    </lineage>
</organism>
<reference evidence="2 5" key="2">
    <citation type="submission" date="2020-08" db="EMBL/GenBank/DDBJ databases">
        <title>Genomic Encyclopedia of Type Strains, Phase III (KMG-III): the genomes of soil and plant-associated and newly described type strains.</title>
        <authorList>
            <person name="Whitman W."/>
        </authorList>
    </citation>
    <scope>NUCLEOTIDE SEQUENCE [LARGE SCALE GENOMIC DNA]</scope>
    <source>
        <strain evidence="2 5">CECT 4113</strain>
    </source>
</reference>
<gene>
    <name evidence="3" type="ORF">EFD55_28670</name>
    <name evidence="2" type="ORF">FHS26_006066</name>
</gene>
<evidence type="ECO:0000256" key="1">
    <source>
        <dbReference type="SAM" id="Phobius"/>
    </source>
</evidence>
<reference evidence="3 4" key="1">
    <citation type="submission" date="2018-11" db="EMBL/GenBank/DDBJ databases">
        <authorList>
            <person name="Huo Y."/>
        </authorList>
    </citation>
    <scope>NUCLEOTIDE SEQUENCE [LARGE SCALE GENOMIC DNA]</scope>
    <source>
        <strain evidence="3 4">DSM 30132</strain>
    </source>
</reference>
<evidence type="ECO:0000313" key="2">
    <source>
        <dbReference type="EMBL" id="MBB3138288.1"/>
    </source>
</evidence>
<dbReference type="AlphaFoldDB" id="A0A3R9BM70"/>
<name>A0A3R9BM70_9HYPH</name>
<keyword evidence="1" id="KW-0812">Transmembrane</keyword>
<comment type="caution">
    <text evidence="3">The sequence shown here is derived from an EMBL/GenBank/DDBJ whole genome shotgun (WGS) entry which is preliminary data.</text>
</comment>
<dbReference type="Proteomes" id="UP000518315">
    <property type="component" value="Unassembled WGS sequence"/>
</dbReference>
<sequence length="114" mass="12358">MADAEKIRNVRLRPRLARLPGTRGDLCGWAVCLGGNAIFWLLGASLVQFAIFDMLWLVTVSIRHGGSREAALAEASAGERAYYRLGFLVFLLRVVIACDAVTVIVDSLSPNPLG</sequence>
<feature type="transmembrane region" description="Helical" evidence="1">
    <location>
        <begin position="81"/>
        <end position="105"/>
    </location>
</feature>
<feature type="transmembrane region" description="Helical" evidence="1">
    <location>
        <begin position="38"/>
        <end position="60"/>
    </location>
</feature>
<protein>
    <submittedName>
        <fullName evidence="2">Carbon starvation protein CstA</fullName>
    </submittedName>
</protein>
<evidence type="ECO:0000313" key="3">
    <source>
        <dbReference type="EMBL" id="RSB63466.1"/>
    </source>
</evidence>
<proteinExistence type="predicted"/>
<evidence type="ECO:0000313" key="5">
    <source>
        <dbReference type="Proteomes" id="UP000518315"/>
    </source>
</evidence>